<evidence type="ECO:0000256" key="1">
    <source>
        <dbReference type="SAM" id="MobiDB-lite"/>
    </source>
</evidence>
<feature type="region of interest" description="Disordered" evidence="1">
    <location>
        <begin position="1"/>
        <end position="40"/>
    </location>
</feature>
<comment type="caution">
    <text evidence="2">The sequence shown here is derived from an EMBL/GenBank/DDBJ whole genome shotgun (WGS) entry which is preliminary data.</text>
</comment>
<accession>A0ABR2U147</accession>
<dbReference type="EMBL" id="JBBPBN010000003">
    <property type="protein sequence ID" value="KAK9043437.1"/>
    <property type="molecule type" value="Genomic_DNA"/>
</dbReference>
<evidence type="ECO:0000313" key="2">
    <source>
        <dbReference type="EMBL" id="KAK9043437.1"/>
    </source>
</evidence>
<sequence>MPMEGIEMADAENVNGSTAEEDKAMSMEGLEMSNAENVNE</sequence>
<protein>
    <submittedName>
        <fullName evidence="2">Uncharacterized protein</fullName>
    </submittedName>
</protein>
<organism evidence="2 3">
    <name type="scientific">Hibiscus sabdariffa</name>
    <name type="common">roselle</name>
    <dbReference type="NCBI Taxonomy" id="183260"/>
    <lineage>
        <taxon>Eukaryota</taxon>
        <taxon>Viridiplantae</taxon>
        <taxon>Streptophyta</taxon>
        <taxon>Embryophyta</taxon>
        <taxon>Tracheophyta</taxon>
        <taxon>Spermatophyta</taxon>
        <taxon>Magnoliopsida</taxon>
        <taxon>eudicotyledons</taxon>
        <taxon>Gunneridae</taxon>
        <taxon>Pentapetalae</taxon>
        <taxon>rosids</taxon>
        <taxon>malvids</taxon>
        <taxon>Malvales</taxon>
        <taxon>Malvaceae</taxon>
        <taxon>Malvoideae</taxon>
        <taxon>Hibiscus</taxon>
    </lineage>
</organism>
<keyword evidence="3" id="KW-1185">Reference proteome</keyword>
<gene>
    <name evidence="2" type="ORF">V6N11_071781</name>
</gene>
<dbReference type="Proteomes" id="UP001396334">
    <property type="component" value="Unassembled WGS sequence"/>
</dbReference>
<reference evidence="2 3" key="1">
    <citation type="journal article" date="2024" name="G3 (Bethesda)">
        <title>Genome assembly of Hibiscus sabdariffa L. provides insights into metabolisms of medicinal natural products.</title>
        <authorList>
            <person name="Kim T."/>
        </authorList>
    </citation>
    <scope>NUCLEOTIDE SEQUENCE [LARGE SCALE GENOMIC DNA]</scope>
    <source>
        <strain evidence="2">TK-2024</strain>
        <tissue evidence="2">Old leaves</tissue>
    </source>
</reference>
<feature type="non-terminal residue" evidence="2">
    <location>
        <position position="40"/>
    </location>
</feature>
<name>A0ABR2U147_9ROSI</name>
<evidence type="ECO:0000313" key="3">
    <source>
        <dbReference type="Proteomes" id="UP001396334"/>
    </source>
</evidence>
<proteinExistence type="predicted"/>